<reference evidence="2 3" key="1">
    <citation type="submission" date="2021-04" db="EMBL/GenBank/DDBJ databases">
        <title>Complete genome sequence of Stygiolobus sp. KN-1.</title>
        <authorList>
            <person name="Nakamura K."/>
            <person name="Sakai H."/>
            <person name="Kurosawa N."/>
        </authorList>
    </citation>
    <scope>NUCLEOTIDE SEQUENCE [LARGE SCALE GENOMIC DNA]</scope>
    <source>
        <strain evidence="2 3">KN-1</strain>
    </source>
</reference>
<dbReference type="RefSeq" id="WP_221287891.1">
    <property type="nucleotide sequence ID" value="NZ_AP024597.1"/>
</dbReference>
<gene>
    <name evidence="2" type="ORF">KN1_24460</name>
</gene>
<keyword evidence="3" id="KW-1185">Reference proteome</keyword>
<dbReference type="Pfam" id="PF13561">
    <property type="entry name" value="adh_short_C2"/>
    <property type="match status" value="1"/>
</dbReference>
<dbReference type="EMBL" id="AP024597">
    <property type="protein sequence ID" value="BCU71149.1"/>
    <property type="molecule type" value="Genomic_DNA"/>
</dbReference>
<accession>A0A8D5U864</accession>
<dbReference type="KEGG" id="csty:KN1_24460"/>
<evidence type="ECO:0000313" key="2">
    <source>
        <dbReference type="EMBL" id="BCU71149.1"/>
    </source>
</evidence>
<dbReference type="PRINTS" id="PR01397">
    <property type="entry name" value="DHBDHDRGNASE"/>
</dbReference>
<comment type="similarity">
    <text evidence="1">Belongs to the short-chain dehydrogenases/reductases (SDR) family.</text>
</comment>
<dbReference type="InterPro" id="IPR036291">
    <property type="entry name" value="NAD(P)-bd_dom_sf"/>
</dbReference>
<dbReference type="GO" id="GO:0008667">
    <property type="term" value="F:2,3-dihydro-2,3-dihydroxybenzoate dehydrogenase activity"/>
    <property type="evidence" value="ECO:0007669"/>
    <property type="project" value="InterPro"/>
</dbReference>
<dbReference type="SUPFAM" id="SSF51735">
    <property type="entry name" value="NAD(P)-binding Rossmann-fold domains"/>
    <property type="match status" value="1"/>
</dbReference>
<dbReference type="CDD" id="cd05344">
    <property type="entry name" value="BKR_like_SDR_like"/>
    <property type="match status" value="1"/>
</dbReference>
<name>A0A8D5U864_9CREN</name>
<proteinExistence type="inferred from homology"/>
<protein>
    <submittedName>
        <fullName evidence="2">3-oxoacyl-ACP reductase</fullName>
    </submittedName>
</protein>
<dbReference type="InterPro" id="IPR003560">
    <property type="entry name" value="DHB_DH"/>
</dbReference>
<dbReference type="InterPro" id="IPR050259">
    <property type="entry name" value="SDR"/>
</dbReference>
<dbReference type="PANTHER" id="PTHR42879">
    <property type="entry name" value="3-OXOACYL-(ACYL-CARRIER-PROTEIN) REDUCTASE"/>
    <property type="match status" value="1"/>
</dbReference>
<dbReference type="PANTHER" id="PTHR42879:SF5">
    <property type="entry name" value="SHORT-CHAIN ALCOHOL DEHYDROGENASE"/>
    <property type="match status" value="1"/>
</dbReference>
<sequence>MNVNVNGKKVIITASSEGIGFGIARKLAKEGCRLVISSRNEEKLEKAVTSLKKYNPEVYGIVSDLSKLDTLDKLVEFSVEKFNSEIDALIFNTGNPPSEPSTFDEATIEDWSYSVNLYLLSAIKLTKLVIPYMVRKKSGRIIYLSSWTVKQPQSIFVLADVSRSPVLQLAKIISKDYGKFNITANVVLMGSFETEGAKRSLRRLAEKVGINFEELWEKEVVSRSPLKRTGDVEKELGSLITFLLSDYSSYITGSVIQIDGGTSDAL</sequence>
<dbReference type="GeneID" id="66164171"/>
<organism evidence="2 3">
    <name type="scientific">Stygiolobus caldivivus</name>
    <dbReference type="NCBI Taxonomy" id="2824673"/>
    <lineage>
        <taxon>Archaea</taxon>
        <taxon>Thermoproteota</taxon>
        <taxon>Thermoprotei</taxon>
        <taxon>Sulfolobales</taxon>
        <taxon>Sulfolobaceae</taxon>
        <taxon>Stygiolobus</taxon>
    </lineage>
</organism>
<evidence type="ECO:0000313" key="3">
    <source>
        <dbReference type="Proteomes" id="UP000825123"/>
    </source>
</evidence>
<dbReference type="GO" id="GO:0019290">
    <property type="term" value="P:siderophore biosynthetic process"/>
    <property type="evidence" value="ECO:0007669"/>
    <property type="project" value="InterPro"/>
</dbReference>
<dbReference type="AlphaFoldDB" id="A0A8D5U864"/>
<dbReference type="Proteomes" id="UP000825123">
    <property type="component" value="Chromosome"/>
</dbReference>
<dbReference type="InterPro" id="IPR002347">
    <property type="entry name" value="SDR_fam"/>
</dbReference>
<evidence type="ECO:0000256" key="1">
    <source>
        <dbReference type="ARBA" id="ARBA00006484"/>
    </source>
</evidence>
<dbReference type="Gene3D" id="3.40.50.720">
    <property type="entry name" value="NAD(P)-binding Rossmann-like Domain"/>
    <property type="match status" value="1"/>
</dbReference>